<reference evidence="1" key="1">
    <citation type="submission" date="2018-02" db="EMBL/GenBank/DDBJ databases">
        <title>Rhizophora mucronata_Transcriptome.</title>
        <authorList>
            <person name="Meera S.P."/>
            <person name="Sreeshan A."/>
            <person name="Augustine A."/>
        </authorList>
    </citation>
    <scope>NUCLEOTIDE SEQUENCE</scope>
    <source>
        <tissue evidence="1">Leaf</tissue>
    </source>
</reference>
<dbReference type="EMBL" id="GGEC01054310">
    <property type="protein sequence ID" value="MBX34794.1"/>
    <property type="molecule type" value="Transcribed_RNA"/>
</dbReference>
<sequence>MIGDFLSRQSLVCLDIQIKGHLLFHIVV</sequence>
<name>A0A2P2MX38_RHIMU</name>
<evidence type="ECO:0000313" key="1">
    <source>
        <dbReference type="EMBL" id="MBX34794.1"/>
    </source>
</evidence>
<proteinExistence type="predicted"/>
<protein>
    <submittedName>
        <fullName evidence="1">Uncharacterized protein</fullName>
    </submittedName>
</protein>
<dbReference type="AlphaFoldDB" id="A0A2P2MX38"/>
<accession>A0A2P2MX38</accession>
<organism evidence="1">
    <name type="scientific">Rhizophora mucronata</name>
    <name type="common">Asiatic mangrove</name>
    <dbReference type="NCBI Taxonomy" id="61149"/>
    <lineage>
        <taxon>Eukaryota</taxon>
        <taxon>Viridiplantae</taxon>
        <taxon>Streptophyta</taxon>
        <taxon>Embryophyta</taxon>
        <taxon>Tracheophyta</taxon>
        <taxon>Spermatophyta</taxon>
        <taxon>Magnoliopsida</taxon>
        <taxon>eudicotyledons</taxon>
        <taxon>Gunneridae</taxon>
        <taxon>Pentapetalae</taxon>
        <taxon>rosids</taxon>
        <taxon>fabids</taxon>
        <taxon>Malpighiales</taxon>
        <taxon>Rhizophoraceae</taxon>
        <taxon>Rhizophora</taxon>
    </lineage>
</organism>